<protein>
    <submittedName>
        <fullName evidence="1">Uncharacterized protein</fullName>
    </submittedName>
</protein>
<proteinExistence type="predicted"/>
<name>A0ABV3UNX1_9GAMM</name>
<organism evidence="1 2">
    <name type="scientific">Serratia quinivorans</name>
    <dbReference type="NCBI Taxonomy" id="137545"/>
    <lineage>
        <taxon>Bacteria</taxon>
        <taxon>Pseudomonadati</taxon>
        <taxon>Pseudomonadota</taxon>
        <taxon>Gammaproteobacteria</taxon>
        <taxon>Enterobacterales</taxon>
        <taxon>Yersiniaceae</taxon>
        <taxon>Serratia</taxon>
    </lineage>
</organism>
<evidence type="ECO:0000313" key="1">
    <source>
        <dbReference type="EMBL" id="MEX3174697.1"/>
    </source>
</evidence>
<evidence type="ECO:0000313" key="2">
    <source>
        <dbReference type="Proteomes" id="UP001558101"/>
    </source>
</evidence>
<gene>
    <name evidence="1" type="ORF">AB4M04_21730</name>
</gene>
<comment type="caution">
    <text evidence="1">The sequence shown here is derived from an EMBL/GenBank/DDBJ whole genome shotgun (WGS) entry which is preliminary data.</text>
</comment>
<accession>A0ABV3UNX1</accession>
<keyword evidence="2" id="KW-1185">Reference proteome</keyword>
<reference evidence="1 2" key="1">
    <citation type="submission" date="2024-07" db="EMBL/GenBank/DDBJ databases">
        <title>Genomes of novel Serratia strains from suburban soil.</title>
        <authorList>
            <person name="Markert E.X."/>
            <person name="Severe K."/>
            <person name="Severe L."/>
            <person name="Twing K.I."/>
            <person name="Ward L.M."/>
        </authorList>
    </citation>
    <scope>NUCLEOTIDE SEQUENCE [LARGE SCALE GENOMIC DNA]</scope>
    <source>
        <strain evidence="1 2">3C-UT</strain>
    </source>
</reference>
<dbReference type="EMBL" id="JBFQXQ010000004">
    <property type="protein sequence ID" value="MEX3174697.1"/>
    <property type="molecule type" value="Genomic_DNA"/>
</dbReference>
<sequence length="53" mass="6122">MPTDNDLIKHIVETQKIVSTWPEWKKNMMGSLVEAGKTSKLEIPKSRQIKNKN</sequence>
<dbReference type="Proteomes" id="UP001558101">
    <property type="component" value="Unassembled WGS sequence"/>
</dbReference>
<dbReference type="RefSeq" id="WP_368454338.1">
    <property type="nucleotide sequence ID" value="NZ_JBFQXQ010000004.1"/>
</dbReference>